<reference evidence="2" key="1">
    <citation type="submission" date="2022-11" db="UniProtKB">
        <authorList>
            <consortium name="WormBaseParasite"/>
        </authorList>
    </citation>
    <scope>IDENTIFICATION</scope>
</reference>
<sequence length="190" mass="21536">MIEIIKICREARPERSIPEWKAEMVGMREALERFSYVDSSKVVGVRAPRLAMGGDNQLKMMSSNKFAYDNSLFVEGGPFWPQTLDYKTSWTCPSGQHCPQEKYPALWQFPINEIIRNDGKRVSMLRSALKVYETPFSLSQTILNNFNRSMSANRAPFVLNLDADYLNSLPQGGAVNALETFLETVSLNLS</sequence>
<proteinExistence type="predicted"/>
<name>A0AC35G2N8_9BILA</name>
<dbReference type="Proteomes" id="UP000887580">
    <property type="component" value="Unplaced"/>
</dbReference>
<organism evidence="1 2">
    <name type="scientific">Panagrolaimus sp. PS1159</name>
    <dbReference type="NCBI Taxonomy" id="55785"/>
    <lineage>
        <taxon>Eukaryota</taxon>
        <taxon>Metazoa</taxon>
        <taxon>Ecdysozoa</taxon>
        <taxon>Nematoda</taxon>
        <taxon>Chromadorea</taxon>
        <taxon>Rhabditida</taxon>
        <taxon>Tylenchina</taxon>
        <taxon>Panagrolaimomorpha</taxon>
        <taxon>Panagrolaimoidea</taxon>
        <taxon>Panagrolaimidae</taxon>
        <taxon>Panagrolaimus</taxon>
    </lineage>
</organism>
<evidence type="ECO:0000313" key="1">
    <source>
        <dbReference type="Proteomes" id="UP000887580"/>
    </source>
</evidence>
<dbReference type="WBParaSite" id="PS1159_v2.g23208.t1">
    <property type="protein sequence ID" value="PS1159_v2.g23208.t1"/>
    <property type="gene ID" value="PS1159_v2.g23208"/>
</dbReference>
<protein>
    <submittedName>
        <fullName evidence="2">Uncharacterized protein</fullName>
    </submittedName>
</protein>
<accession>A0AC35G2N8</accession>
<evidence type="ECO:0000313" key="2">
    <source>
        <dbReference type="WBParaSite" id="PS1159_v2.g23208.t1"/>
    </source>
</evidence>